<dbReference type="Proteomes" id="UP000186851">
    <property type="component" value="Chromosome"/>
</dbReference>
<dbReference type="SUPFAM" id="SSF88713">
    <property type="entry name" value="Glycoside hydrolase/deacetylase"/>
    <property type="match status" value="1"/>
</dbReference>
<dbReference type="KEGG" id="oyw:OdinLCB4_006960"/>
<protein>
    <submittedName>
        <fullName evidence="2">Uncharacterized protein</fullName>
    </submittedName>
</protein>
<keyword evidence="1" id="KW-0812">Transmembrane</keyword>
<feature type="transmembrane region" description="Helical" evidence="1">
    <location>
        <begin position="972"/>
        <end position="993"/>
    </location>
</feature>
<feature type="transmembrane region" description="Helical" evidence="1">
    <location>
        <begin position="859"/>
        <end position="885"/>
    </location>
</feature>
<accession>A0AAF0D208</accession>
<feature type="transmembrane region" description="Helical" evidence="1">
    <location>
        <begin position="821"/>
        <end position="847"/>
    </location>
</feature>
<sequence length="1297" mass="146671">MSKTLTLSLLIAAFLIIPLIFLPVETISQPVEGSPFEVKPVGIVFSNLSLNWKQATYNNSNISVPVIMPFYLVESHIYMAGLRFEVLPEENITGSEVLEKYSCIILPENTHISNTSRLTLLNYYKEYLHNGGGLIAFGYIGVKNEYNASYSNSDIFWRELFNIKTNGFLYVNYSITTLEHPITKDYVENTTLYNKGLGLDNVTVNSTSINTQPFLKAINNQTKEFITYCGFASQIGNGRSVFINVYDLGVNPWFDQTTLLLKALQWCIFRDYPATALQPTPGRLTWIFTVDQDWCFATVNTTNALRRLLNLADTYYFTFGWAIISEGPVKQSGEYYGYINWSACKPLFIEAYRKGHDLASHSVTHVYWDLTPVNETRVLKELNLSKIQIEGNLSIPVTGLQVWGQGIWFSRYNASIYLPKVGYQYITELSVEGFPYLMGWEFYYTGGGNIDFNNTVFVLFRQSYSDHNYFSPTQMNLNWSKAWEIEKKNFDNAYRIGNGMPYTLLWHDYSIDNVSRLPLLYKILDYELWQRKDVYTCTPYEYYHRIQAHDAIKYNVTYYSNNTIKITLDTRSVGDEYLDYITGQTIRFDNLSLYVKNVKINSQDYRFFSNSTVILPKLNRGVHTITVSFDSQPSNQPRVVGCTFGGPVTASYASETFTFNFTSPKQRDGRVIVELNNTPVTIFVNRTLTDKWYYNGKTLILALNATGNTLIEVYYSLRFTASILKVDKRIYFPSDPITVNYTLTNNYPFPLNLRIKAIISASNISLGEAERVLTIGVGETYNGWLTIQPYSTWPSDILNAELKVISGYALLYSTSSTGSVYVYWFNGELLIASLSFIAVFTLIIAFTNRFIGSKKIRKIGGFITSGLFTATPIIFNLGFILLLGYHYSQILTPVETNLLALVYSIMLPVAFTFYGLDHLTRKYTLEAALSEDPSLTKKYVKQGLLTSFYFTITVTCGLILFSAVTGLISLDIILAALICIIPNIFLLSFIGAYKALNRTYIVSVAYLAAMAFTTVISLYTSYYIGLLGVILPYSASLIAACFFLAVYLFNRFLKKGRLPLVESEYYTKIFKESRFDLKTIILGGLIINLFMLTSYLTWFIYGWTTTGFSVLLNSPLQTPIAILQLTVYPAMGVAGVLITGLRESLNEFSRLKAARKRDIVDSYDNVLKEYRKLIIGVAVAAAIITAPITYFLNNILSFFNLTLNITILEVALLAVGWVLYSILLAQILFHAMINVKSSCVSLMIAFAITIIVSLMLPLTGVLNAYTSVLIGFASGLAAALFYSARTVLKKLKHASRF</sequence>
<name>A0AAF0D208_ODILC</name>
<feature type="transmembrane region" description="Helical" evidence="1">
    <location>
        <begin position="1080"/>
        <end position="1101"/>
    </location>
</feature>
<feature type="transmembrane region" description="Helical" evidence="1">
    <location>
        <begin position="1173"/>
        <end position="1193"/>
    </location>
</feature>
<organism evidence="2 3">
    <name type="scientific">Odinarchaeota yellowstonii (strain LCB_4)</name>
    <dbReference type="NCBI Taxonomy" id="1841599"/>
    <lineage>
        <taxon>Archaea</taxon>
        <taxon>Promethearchaeati</taxon>
        <taxon>Candidatus Odinarchaeota</taxon>
        <taxon>Candidatus Odinarchaeia</taxon>
        <taxon>Candidatus Odinarchaeales</taxon>
        <taxon>Candidatus Odinarchaeaceae</taxon>
        <taxon>Candidatus Odinarchaeum</taxon>
    </lineage>
</organism>
<dbReference type="Gene3D" id="3.20.20.370">
    <property type="entry name" value="Glycoside hydrolase/deacetylase"/>
    <property type="match status" value="1"/>
</dbReference>
<gene>
    <name evidence="2" type="ORF">OdinLCB4_006960</name>
</gene>
<dbReference type="InterPro" id="IPR011330">
    <property type="entry name" value="Glyco_hydro/deAcase_b/a-brl"/>
</dbReference>
<feature type="transmembrane region" description="Helical" evidence="1">
    <location>
        <begin position="1030"/>
        <end position="1049"/>
    </location>
</feature>
<proteinExistence type="predicted"/>
<evidence type="ECO:0000313" key="2">
    <source>
        <dbReference type="EMBL" id="WEU40201.1"/>
    </source>
</evidence>
<dbReference type="EMBL" id="CP091871">
    <property type="protein sequence ID" value="WEU40201.1"/>
    <property type="molecule type" value="Genomic_DNA"/>
</dbReference>
<dbReference type="Gene3D" id="3.40.50.880">
    <property type="match status" value="1"/>
</dbReference>
<keyword evidence="1" id="KW-0472">Membrane</keyword>
<evidence type="ECO:0000256" key="1">
    <source>
        <dbReference type="SAM" id="Phobius"/>
    </source>
</evidence>
<dbReference type="InterPro" id="IPR029062">
    <property type="entry name" value="Class_I_gatase-like"/>
</dbReference>
<reference evidence="2" key="2">
    <citation type="journal article" date="2022" name="Nat. Microbiol.">
        <title>A closed Candidatus Odinarchaeum chromosome exposes Asgard archaeal viruses.</title>
        <authorList>
            <person name="Tamarit D."/>
            <person name="Caceres E.F."/>
            <person name="Krupovic M."/>
            <person name="Nijland R."/>
            <person name="Eme L."/>
            <person name="Robinson N.P."/>
            <person name="Ettema T.J.G."/>
        </authorList>
    </citation>
    <scope>NUCLEOTIDE SEQUENCE</scope>
    <source>
        <strain evidence="2">LCB_4</strain>
    </source>
</reference>
<feature type="transmembrane region" description="Helical" evidence="1">
    <location>
        <begin position="1264"/>
        <end position="1282"/>
    </location>
</feature>
<feature type="transmembrane region" description="Helical" evidence="1">
    <location>
        <begin position="1205"/>
        <end position="1228"/>
    </location>
</feature>
<keyword evidence="1" id="KW-1133">Transmembrane helix</keyword>
<feature type="transmembrane region" description="Helical" evidence="1">
    <location>
        <begin position="1240"/>
        <end position="1258"/>
    </location>
</feature>
<dbReference type="GO" id="GO:0005975">
    <property type="term" value="P:carbohydrate metabolic process"/>
    <property type="evidence" value="ECO:0007669"/>
    <property type="project" value="InterPro"/>
</dbReference>
<reference evidence="2" key="1">
    <citation type="journal article" date="2017" name="Nature">
        <title>Asgard archaea illuminate the origin of eukaryotic cellular complexity.</title>
        <authorList>
            <person name="Zaremba-Niedzwiedzka K."/>
            <person name="Caceres E.F."/>
            <person name="Saw J.H."/>
            <person name="Backstrom D."/>
            <person name="Juzokaite L."/>
            <person name="Vancaester E."/>
            <person name="Seitz K.W."/>
            <person name="Anantharaman K."/>
            <person name="Starnawski P."/>
            <person name="Kjeldsen K.U."/>
            <person name="Scott M.B."/>
            <person name="Nunoura T."/>
            <person name="Banfield J.F."/>
            <person name="Schramm A."/>
            <person name="Baker B.J."/>
            <person name="Spang A."/>
            <person name="Ettema T.J.G."/>
        </authorList>
    </citation>
    <scope>NUCLEOTIDE SEQUENCE</scope>
    <source>
        <strain evidence="2">LCB_4</strain>
    </source>
</reference>
<dbReference type="SUPFAM" id="SSF52317">
    <property type="entry name" value="Class I glutamine amidotransferase-like"/>
    <property type="match status" value="1"/>
</dbReference>
<feature type="transmembrane region" description="Helical" evidence="1">
    <location>
        <begin position="1121"/>
        <end position="1141"/>
    </location>
</feature>
<feature type="transmembrane region" description="Helical" evidence="1">
    <location>
        <begin position="897"/>
        <end position="916"/>
    </location>
</feature>
<feature type="transmembrane region" description="Helical" evidence="1">
    <location>
        <begin position="944"/>
        <end position="966"/>
    </location>
</feature>
<evidence type="ECO:0000313" key="3">
    <source>
        <dbReference type="Proteomes" id="UP000186851"/>
    </source>
</evidence>
<feature type="transmembrane region" description="Helical" evidence="1">
    <location>
        <begin position="1000"/>
        <end position="1024"/>
    </location>
</feature>